<dbReference type="Pfam" id="PF04183">
    <property type="entry name" value="IucA_IucC"/>
    <property type="match status" value="2"/>
</dbReference>
<dbReference type="GO" id="GO:0016881">
    <property type="term" value="F:acid-amino acid ligase activity"/>
    <property type="evidence" value="ECO:0007669"/>
    <property type="project" value="UniProtKB-ARBA"/>
</dbReference>
<dbReference type="PANTHER" id="PTHR34384">
    <property type="entry name" value="L-2,3-DIAMINOPROPANOATE--CITRATE LIGASE"/>
    <property type="match status" value="1"/>
</dbReference>
<evidence type="ECO:0000313" key="6">
    <source>
        <dbReference type="Proteomes" id="UP000548476"/>
    </source>
</evidence>
<dbReference type="InterPro" id="IPR007310">
    <property type="entry name" value="Aerobactin_biosyn_IucA/IucC_N"/>
</dbReference>
<feature type="domain" description="Aerobactin siderophore biosynthesis IucA/IucC-like C-terminal" evidence="4">
    <location>
        <begin position="322"/>
        <end position="466"/>
    </location>
</feature>
<comment type="pathway">
    <text evidence="1">Siderophore biosynthesis.</text>
</comment>
<protein>
    <submittedName>
        <fullName evidence="5">Siderophore synthetase component</fullName>
    </submittedName>
</protein>
<organism evidence="5 6">
    <name type="scientific">Phytomonospora endophytica</name>
    <dbReference type="NCBI Taxonomy" id="714109"/>
    <lineage>
        <taxon>Bacteria</taxon>
        <taxon>Bacillati</taxon>
        <taxon>Actinomycetota</taxon>
        <taxon>Actinomycetes</taxon>
        <taxon>Micromonosporales</taxon>
        <taxon>Micromonosporaceae</taxon>
        <taxon>Phytomonospora</taxon>
    </lineage>
</organism>
<name>A0A841FQJ0_9ACTN</name>
<comment type="similarity">
    <text evidence="2">Belongs to the IucA/IucC family.</text>
</comment>
<evidence type="ECO:0000313" key="5">
    <source>
        <dbReference type="EMBL" id="MBB6035822.1"/>
    </source>
</evidence>
<dbReference type="PANTHER" id="PTHR34384:SF5">
    <property type="entry name" value="L-2,3-DIAMINOPROPANOATE--CITRATE LIGASE"/>
    <property type="match status" value="1"/>
</dbReference>
<evidence type="ECO:0000259" key="3">
    <source>
        <dbReference type="Pfam" id="PF04183"/>
    </source>
</evidence>
<dbReference type="GO" id="GO:0019290">
    <property type="term" value="P:siderophore biosynthetic process"/>
    <property type="evidence" value="ECO:0007669"/>
    <property type="project" value="InterPro"/>
</dbReference>
<dbReference type="EMBL" id="JACHGT010000007">
    <property type="protein sequence ID" value="MBB6035822.1"/>
    <property type="molecule type" value="Genomic_DNA"/>
</dbReference>
<accession>A0A841FQJ0</accession>
<feature type="domain" description="Aerobactin siderophore biosynthesis IucA/IucC N-terminal" evidence="3">
    <location>
        <begin position="167"/>
        <end position="300"/>
    </location>
</feature>
<comment type="caution">
    <text evidence="5">The sequence shown here is derived from an EMBL/GenBank/DDBJ whole genome shotgun (WGS) entry which is preliminary data.</text>
</comment>
<dbReference type="Gene3D" id="1.10.510.40">
    <property type="match status" value="1"/>
</dbReference>
<dbReference type="AlphaFoldDB" id="A0A841FQJ0"/>
<dbReference type="Pfam" id="PF06276">
    <property type="entry name" value="FhuF"/>
    <property type="match status" value="1"/>
</dbReference>
<reference evidence="5 6" key="1">
    <citation type="submission" date="2020-08" db="EMBL/GenBank/DDBJ databases">
        <title>Genomic Encyclopedia of Type Strains, Phase IV (KMG-IV): sequencing the most valuable type-strain genomes for metagenomic binning, comparative biology and taxonomic classification.</title>
        <authorList>
            <person name="Goeker M."/>
        </authorList>
    </citation>
    <scope>NUCLEOTIDE SEQUENCE [LARGE SCALE GENOMIC DNA]</scope>
    <source>
        <strain evidence="5 6">YIM 65646</strain>
    </source>
</reference>
<keyword evidence="6" id="KW-1185">Reference proteome</keyword>
<dbReference type="InterPro" id="IPR037455">
    <property type="entry name" value="LucA/IucC-like"/>
</dbReference>
<dbReference type="Proteomes" id="UP000548476">
    <property type="component" value="Unassembled WGS sequence"/>
</dbReference>
<feature type="domain" description="Aerobactin siderophore biosynthesis IucA/IucC N-terminal" evidence="3">
    <location>
        <begin position="110"/>
        <end position="153"/>
    </location>
</feature>
<dbReference type="InterPro" id="IPR022770">
    <property type="entry name" value="IucA/IucC-like_C"/>
</dbReference>
<sequence>MGVPLTPPAAVPAHLRGAYESALPGAATAVAEALRRASAFEPLPFVGATVTDPGDLAAALAKGSPHAGEFTADVAESVRNLALSRAGAAAAWPEVTGNVFAWAAGLPDPLVFFEQSIVDGHPKHPLKRTRRGMSVEEQLAYAPEHRPKVGIVWQPLPHGHDGFSWPYRGLPMHPWQHEHLAAAFDLPPAPPERETALPLMSLRTFALPGRPGVHLKTSIDVQMTSAVRRVSHAARHNGPVLSRVLPNRYGGRGFAVLRERASLAALGPDGSPSPSLAAVIRQMPGLPAGQMALPVAALTARTPHSRLFLAEAVAMSGLRPGEWWTRLAETLVPEPLKLAGRGVGLEAHGQNLLLVLEWGVPVGLLYRDFGGVRVLHGAIGHQLAGDIPTGDPAEVHRTLLGSLFSVVLTDLAESFTASYEIPGGKLWGAVAAVIDRLDLPAPLLTALRAETLPVKALTAMRLADDQLDPIWAPVPNPLAAGT</sequence>
<evidence type="ECO:0000256" key="2">
    <source>
        <dbReference type="ARBA" id="ARBA00007832"/>
    </source>
</evidence>
<evidence type="ECO:0000256" key="1">
    <source>
        <dbReference type="ARBA" id="ARBA00004924"/>
    </source>
</evidence>
<gene>
    <name evidence="5" type="ORF">HNR73_003686</name>
</gene>
<proteinExistence type="inferred from homology"/>
<evidence type="ECO:0000259" key="4">
    <source>
        <dbReference type="Pfam" id="PF06276"/>
    </source>
</evidence>
<dbReference type="Gene3D" id="6.10.250.3370">
    <property type="match status" value="1"/>
</dbReference>
<dbReference type="RefSeq" id="WP_184788657.1">
    <property type="nucleotide sequence ID" value="NZ_BONT01000113.1"/>
</dbReference>